<dbReference type="CDD" id="cd01569">
    <property type="entry name" value="PBEF_like"/>
    <property type="match status" value="2"/>
</dbReference>
<proteinExistence type="inferred from homology"/>
<keyword evidence="3" id="KW-0328">Glycosyltransferase</keyword>
<evidence type="ECO:0000256" key="4">
    <source>
        <dbReference type="ARBA" id="ARBA00022679"/>
    </source>
</evidence>
<dbReference type="EMBL" id="CAUYUJ010018476">
    <property type="protein sequence ID" value="CAK0883872.1"/>
    <property type="molecule type" value="Genomic_DNA"/>
</dbReference>
<reference evidence="10" key="1">
    <citation type="submission" date="2023-10" db="EMBL/GenBank/DDBJ databases">
        <authorList>
            <person name="Chen Y."/>
            <person name="Shah S."/>
            <person name="Dougan E. K."/>
            <person name="Thang M."/>
            <person name="Chan C."/>
        </authorList>
    </citation>
    <scope>NUCLEOTIDE SEQUENCE [LARGE SCALE GENOMIC DNA]</scope>
</reference>
<organism evidence="10 11">
    <name type="scientific">Prorocentrum cordatum</name>
    <dbReference type="NCBI Taxonomy" id="2364126"/>
    <lineage>
        <taxon>Eukaryota</taxon>
        <taxon>Sar</taxon>
        <taxon>Alveolata</taxon>
        <taxon>Dinophyceae</taxon>
        <taxon>Prorocentrales</taxon>
        <taxon>Prorocentraceae</taxon>
        <taxon>Prorocentrum</taxon>
    </lineage>
</organism>
<evidence type="ECO:0000256" key="3">
    <source>
        <dbReference type="ARBA" id="ARBA00022676"/>
    </source>
</evidence>
<protein>
    <recommendedName>
        <fullName evidence="7">Nicotinamide phosphoribosyltransferase</fullName>
        <ecNumber evidence="6">2.4.2.12</ecNumber>
    </recommendedName>
</protein>
<keyword evidence="4" id="KW-0808">Transferase</keyword>
<dbReference type="PANTHER" id="PTHR43816">
    <property type="entry name" value="NICOTINAMIDE PHOSPHORIBOSYLTRANSFERASE"/>
    <property type="match status" value="1"/>
</dbReference>
<dbReference type="InterPro" id="IPR002048">
    <property type="entry name" value="EF_hand_dom"/>
</dbReference>
<evidence type="ECO:0000313" key="11">
    <source>
        <dbReference type="Proteomes" id="UP001189429"/>
    </source>
</evidence>
<name>A0ABN9WFH9_9DINO</name>
<dbReference type="NCBIfam" id="NF006629">
    <property type="entry name" value="PRK09198.1"/>
    <property type="match status" value="2"/>
</dbReference>
<dbReference type="SUPFAM" id="SSF51690">
    <property type="entry name" value="Nicotinate/Quinolinate PRTase C-terminal domain-like"/>
    <property type="match status" value="2"/>
</dbReference>
<evidence type="ECO:0000256" key="7">
    <source>
        <dbReference type="ARBA" id="ARBA00035036"/>
    </source>
</evidence>
<dbReference type="Gene3D" id="1.10.238.10">
    <property type="entry name" value="EF-hand"/>
    <property type="match status" value="1"/>
</dbReference>
<evidence type="ECO:0000256" key="2">
    <source>
        <dbReference type="ARBA" id="ARBA00022642"/>
    </source>
</evidence>
<gene>
    <name evidence="10" type="ORF">PCOR1329_LOCUS65968</name>
</gene>
<evidence type="ECO:0000256" key="6">
    <source>
        <dbReference type="ARBA" id="ARBA00035024"/>
    </source>
</evidence>
<evidence type="ECO:0000259" key="9">
    <source>
        <dbReference type="PROSITE" id="PS50222"/>
    </source>
</evidence>
<dbReference type="Pfam" id="PF04095">
    <property type="entry name" value="NAPRTase"/>
    <property type="match status" value="2"/>
</dbReference>
<evidence type="ECO:0000256" key="5">
    <source>
        <dbReference type="ARBA" id="ARBA00035007"/>
    </source>
</evidence>
<accession>A0ABN9WFH9</accession>
<dbReference type="PANTHER" id="PTHR43816:SF1">
    <property type="entry name" value="NICOTINAMIDE PHOSPHORIBOSYLTRANSFERASE"/>
    <property type="match status" value="1"/>
</dbReference>
<feature type="domain" description="EF-hand" evidence="9">
    <location>
        <begin position="2"/>
        <end position="37"/>
    </location>
</feature>
<evidence type="ECO:0000256" key="8">
    <source>
        <dbReference type="ARBA" id="ARBA00047835"/>
    </source>
</evidence>
<dbReference type="Pfam" id="PF18127">
    <property type="entry name" value="NAMPT_N"/>
    <property type="match status" value="2"/>
</dbReference>
<comment type="catalytic activity">
    <reaction evidence="8">
        <text>beta-nicotinamide D-ribonucleotide + diphosphate = 5-phospho-alpha-D-ribose 1-diphosphate + nicotinamide + H(+)</text>
        <dbReference type="Rhea" id="RHEA:16149"/>
        <dbReference type="ChEBI" id="CHEBI:14649"/>
        <dbReference type="ChEBI" id="CHEBI:15378"/>
        <dbReference type="ChEBI" id="CHEBI:17154"/>
        <dbReference type="ChEBI" id="CHEBI:33019"/>
        <dbReference type="ChEBI" id="CHEBI:58017"/>
        <dbReference type="EC" id="2.4.2.12"/>
    </reaction>
    <physiologicalReaction direction="right-to-left" evidence="8">
        <dbReference type="Rhea" id="RHEA:16151"/>
    </physiologicalReaction>
</comment>
<evidence type="ECO:0000256" key="1">
    <source>
        <dbReference type="ARBA" id="ARBA00010897"/>
    </source>
</evidence>
<dbReference type="EC" id="2.4.2.12" evidence="6"/>
<dbReference type="InterPro" id="IPR036068">
    <property type="entry name" value="Nicotinate_pribotase-like_C"/>
</dbReference>
<dbReference type="InterPro" id="IPR013785">
    <property type="entry name" value="Aldolase_TIM"/>
</dbReference>
<keyword evidence="2" id="KW-0662">Pyridine nucleotide biosynthesis</keyword>
<evidence type="ECO:0000313" key="10">
    <source>
        <dbReference type="EMBL" id="CAK0883872.1"/>
    </source>
</evidence>
<dbReference type="SUPFAM" id="SSF47473">
    <property type="entry name" value="EF-hand"/>
    <property type="match status" value="1"/>
</dbReference>
<comment type="caution">
    <text evidence="10">The sequence shown here is derived from an EMBL/GenBank/DDBJ whole genome shotgun (WGS) entry which is preliminary data.</text>
</comment>
<dbReference type="InterPro" id="IPR041525">
    <property type="entry name" value="N/Namide_PRibTrfase"/>
</dbReference>
<comment type="pathway">
    <text evidence="5">Cofactor biosynthesis; NAD(+) biosynthesis; nicotinamide D-ribonucleotide from 5-phospho-alpha-D-ribose 1-diphosphate and nicotinamide: step 1/1.</text>
</comment>
<dbReference type="InterPro" id="IPR011992">
    <property type="entry name" value="EF-hand-dom_pair"/>
</dbReference>
<sequence length="1033" mass="115447">MADLQNILEEFKAFDKTGDGLISREEFTSLLHHLDKGAWPVEDVDALLDSSNLARGSQKVPYVELFMWLFNSQSEDTFNNIVILTDSYKVTHHLQYPPGTEKVYSYFECRGGQFPEVCFFGLQYYIKKYMTGPVVTMDKIDAAEEYFKIHFSHPKWGYNDKLFNRQAWEYIATHHAGYLPISIKAVPEGTVLPYKNVLFTMENTDPKCFWLTNYLETLLVQTWYPTTVCTQSREMKNIIVKYLKQTGTPQVIDNGLHLFKMHDFGFRGVSSVESAATGGGAHLVNFMGTDTMAALIMLKEFYGEPCAGFSIPASEHSTMTSWGREGEVEAMRNMLTQYPKGLVACVSDSYDIFKACTDYWGTELKATIEKRDGVLVVRPDSGELPGIVLQVLEKLESKFGSTQTETGHKLLPPCIRVIQGDGVDIKSLEMVLEAMHKDRWAADNLAFGSGGALLQKMHRDTQKCAFKCSYALIKGKDVDVVKDPITDPGKKSKKGRLTLELRDGVWTTVTEGKGDPKVDQLVEVFKDGRLLVDDTLETIRKRSNGIQSPPNQVSKSFGVVGDVFNNIVLLTDSYKVTHHLQYPPGTEKIYSYFECRGGQFPEVCFFGLQYYLKKYMVGPVVTPEAINDAEEYFKMHFSHPVWGYDSKLFNREAWEYILKQHGGHLPVVIKAVPEGTVLPYKNVLFTLENTDTKCFWLTNYLETLLVQVWYATTVCTQSREMKKIIMRYLKETGSAAVIGGGGHMFKMHDFGFRGVSSVESAATGGGAHLVNFLGTDTMAALVMLKKFYGEPCGGFSIPASEHSTMTSWGREGEVSAMRNMLEMYPTGLVACVSDSYDIFKACTDYWGTELKATIEKRDGVLVVRPDSGELPGIVLQVLEKLESKFGSTTTSTGHRVLPDCIRVIQGDGVDIKSLEVVLQAMKDNKWAADNLAFGSGGALLQKMHRDTQKCAFKCSYALIKGQDVDVVKDPITDPGKKSKKGKLTLELNGGQWTTVTEGKGNPSLDKLVEVFRDGNLLVDDTFATIRERAKVPA</sequence>
<keyword evidence="11" id="KW-1185">Reference proteome</keyword>
<dbReference type="Gene3D" id="3.20.20.70">
    <property type="entry name" value="Aldolase class I"/>
    <property type="match status" value="2"/>
</dbReference>
<dbReference type="PROSITE" id="PS50222">
    <property type="entry name" value="EF_HAND_2"/>
    <property type="match status" value="1"/>
</dbReference>
<dbReference type="InterPro" id="IPR016471">
    <property type="entry name" value="Nicotinamide_PRibTrfase"/>
</dbReference>
<comment type="similarity">
    <text evidence="1">Belongs to the NAPRTase family.</text>
</comment>
<dbReference type="Proteomes" id="UP001189429">
    <property type="component" value="Unassembled WGS sequence"/>
</dbReference>
<dbReference type="InterPro" id="IPR041529">
    <property type="entry name" value="DUF5598"/>
</dbReference>